<dbReference type="EMBL" id="JAIQUM010000029">
    <property type="protein sequence ID" value="MBZ5751293.1"/>
    <property type="molecule type" value="Genomic_DNA"/>
</dbReference>
<name>A0ABS7UTF2_9BACI</name>
<dbReference type="Proteomes" id="UP001165287">
    <property type="component" value="Unassembled WGS sequence"/>
</dbReference>
<dbReference type="Pfam" id="PF12833">
    <property type="entry name" value="HTH_18"/>
    <property type="match status" value="1"/>
</dbReference>
<dbReference type="Pfam" id="PF02311">
    <property type="entry name" value="AraC_binding"/>
    <property type="match status" value="1"/>
</dbReference>
<reference evidence="5" key="1">
    <citation type="submission" date="2024-05" db="EMBL/GenBank/DDBJ databases">
        <title>Metabacillus sp. nov., isolated from the rhizosphere soil of tomato plants.</title>
        <authorList>
            <person name="Ma R."/>
        </authorList>
    </citation>
    <scope>NUCLEOTIDE SEQUENCE</scope>
    <source>
        <strain evidence="5">DBTR6</strain>
    </source>
</reference>
<dbReference type="InterPro" id="IPR009057">
    <property type="entry name" value="Homeodomain-like_sf"/>
</dbReference>
<keyword evidence="3" id="KW-0804">Transcription</keyword>
<evidence type="ECO:0000256" key="2">
    <source>
        <dbReference type="ARBA" id="ARBA00023125"/>
    </source>
</evidence>
<evidence type="ECO:0000256" key="1">
    <source>
        <dbReference type="ARBA" id="ARBA00023015"/>
    </source>
</evidence>
<evidence type="ECO:0000313" key="6">
    <source>
        <dbReference type="Proteomes" id="UP001165287"/>
    </source>
</evidence>
<proteinExistence type="predicted"/>
<evidence type="ECO:0000256" key="3">
    <source>
        <dbReference type="ARBA" id="ARBA00023163"/>
    </source>
</evidence>
<keyword evidence="1" id="KW-0805">Transcription regulation</keyword>
<dbReference type="InterPro" id="IPR037923">
    <property type="entry name" value="HTH-like"/>
</dbReference>
<accession>A0ABS7UTF2</accession>
<protein>
    <submittedName>
        <fullName evidence="5">AraC family transcriptional regulator</fullName>
    </submittedName>
</protein>
<gene>
    <name evidence="5" type="ORF">K9V48_13810</name>
</gene>
<dbReference type="SUPFAM" id="SSF46689">
    <property type="entry name" value="Homeodomain-like"/>
    <property type="match status" value="2"/>
</dbReference>
<sequence>MKQAALIPVINKGFEINYFSKKNQFYDRLKKYNESPEIFSQLEPLFRLHRHDALEILVFLNGECEFFCEGKTYSLKRGDVVVIPPYAVHKAIVKSPDSYERIIVSVNEHLMDDFISSSPSMKENIVYQKTRGSYLLHLHSKNFQDIISLLQELNDRIKNGEDTFSFSLHYLLFQVLQVIFDPASNRPDLSNKDELDQRFVSILEYIESHLTEPDLSLENVSKHFHLNKYYFSHYFKKNMNLPFYRYVSLKRLSFAVTMIKQNQLSIEKIALNCGFPDYSSFYRLFKKEYNLSPKRFQKEYKNLYYDRSSTALI</sequence>
<dbReference type="PROSITE" id="PS01124">
    <property type="entry name" value="HTH_ARAC_FAMILY_2"/>
    <property type="match status" value="1"/>
</dbReference>
<comment type="caution">
    <text evidence="5">The sequence shown here is derived from an EMBL/GenBank/DDBJ whole genome shotgun (WGS) entry which is preliminary data.</text>
</comment>
<keyword evidence="2" id="KW-0238">DNA-binding</keyword>
<feature type="domain" description="HTH araC/xylS-type" evidence="4">
    <location>
        <begin position="200"/>
        <end position="299"/>
    </location>
</feature>
<keyword evidence="6" id="KW-1185">Reference proteome</keyword>
<dbReference type="PROSITE" id="PS00041">
    <property type="entry name" value="HTH_ARAC_FAMILY_1"/>
    <property type="match status" value="1"/>
</dbReference>
<dbReference type="InterPro" id="IPR018062">
    <property type="entry name" value="HTH_AraC-typ_CS"/>
</dbReference>
<dbReference type="Gene3D" id="1.10.10.60">
    <property type="entry name" value="Homeodomain-like"/>
    <property type="match status" value="2"/>
</dbReference>
<dbReference type="InterPro" id="IPR014710">
    <property type="entry name" value="RmlC-like_jellyroll"/>
</dbReference>
<evidence type="ECO:0000259" key="4">
    <source>
        <dbReference type="PROSITE" id="PS01124"/>
    </source>
</evidence>
<evidence type="ECO:0000313" key="5">
    <source>
        <dbReference type="EMBL" id="MBZ5751293.1"/>
    </source>
</evidence>
<dbReference type="Gene3D" id="2.60.120.10">
    <property type="entry name" value="Jelly Rolls"/>
    <property type="match status" value="1"/>
</dbReference>
<dbReference type="InterPro" id="IPR003313">
    <property type="entry name" value="AraC-bd"/>
</dbReference>
<dbReference type="PANTHER" id="PTHR43280:SF34">
    <property type="entry name" value="ARAC-FAMILY TRANSCRIPTIONAL REGULATOR"/>
    <property type="match status" value="1"/>
</dbReference>
<dbReference type="InterPro" id="IPR018060">
    <property type="entry name" value="HTH_AraC"/>
</dbReference>
<dbReference type="RefSeq" id="WP_224139552.1">
    <property type="nucleotide sequence ID" value="NZ_JAIQUM010000029.1"/>
</dbReference>
<dbReference type="PANTHER" id="PTHR43280">
    <property type="entry name" value="ARAC-FAMILY TRANSCRIPTIONAL REGULATOR"/>
    <property type="match status" value="1"/>
</dbReference>
<dbReference type="PRINTS" id="PR00032">
    <property type="entry name" value="HTHARAC"/>
</dbReference>
<dbReference type="SMART" id="SM00342">
    <property type="entry name" value="HTH_ARAC"/>
    <property type="match status" value="1"/>
</dbReference>
<dbReference type="SUPFAM" id="SSF51215">
    <property type="entry name" value="Regulatory protein AraC"/>
    <property type="match status" value="1"/>
</dbReference>
<organism evidence="5 6">
    <name type="scientific">Metabacillus rhizolycopersici</name>
    <dbReference type="NCBI Taxonomy" id="2875709"/>
    <lineage>
        <taxon>Bacteria</taxon>
        <taxon>Bacillati</taxon>
        <taxon>Bacillota</taxon>
        <taxon>Bacilli</taxon>
        <taxon>Bacillales</taxon>
        <taxon>Bacillaceae</taxon>
        <taxon>Metabacillus</taxon>
    </lineage>
</organism>
<dbReference type="InterPro" id="IPR020449">
    <property type="entry name" value="Tscrpt_reg_AraC-type_HTH"/>
</dbReference>